<dbReference type="CDD" id="cd12148">
    <property type="entry name" value="fungal_TF_MHR"/>
    <property type="match status" value="1"/>
</dbReference>
<keyword evidence="3" id="KW-0804">Transcription</keyword>
<evidence type="ECO:0000256" key="2">
    <source>
        <dbReference type="ARBA" id="ARBA00023125"/>
    </source>
</evidence>
<organism evidence="6 7">
    <name type="scientific">Aspergillus keveii</name>
    <dbReference type="NCBI Taxonomy" id="714993"/>
    <lineage>
        <taxon>Eukaryota</taxon>
        <taxon>Fungi</taxon>
        <taxon>Dikarya</taxon>
        <taxon>Ascomycota</taxon>
        <taxon>Pezizomycotina</taxon>
        <taxon>Eurotiomycetes</taxon>
        <taxon>Eurotiomycetidae</taxon>
        <taxon>Eurotiales</taxon>
        <taxon>Aspergillaceae</taxon>
        <taxon>Aspergillus</taxon>
        <taxon>Aspergillus subgen. Nidulantes</taxon>
    </lineage>
</organism>
<evidence type="ECO:0000313" key="7">
    <source>
        <dbReference type="Proteomes" id="UP001610563"/>
    </source>
</evidence>
<evidence type="ECO:0000256" key="4">
    <source>
        <dbReference type="ARBA" id="ARBA00023242"/>
    </source>
</evidence>
<reference evidence="6 7" key="1">
    <citation type="submission" date="2024-07" db="EMBL/GenBank/DDBJ databases">
        <title>Section-level genome sequencing and comparative genomics of Aspergillus sections Usti and Cavernicolus.</title>
        <authorList>
            <consortium name="Lawrence Berkeley National Laboratory"/>
            <person name="Nybo J.L."/>
            <person name="Vesth T.C."/>
            <person name="Theobald S."/>
            <person name="Frisvad J.C."/>
            <person name="Larsen T.O."/>
            <person name="Kjaerboelling I."/>
            <person name="Rothschild-Mancinelli K."/>
            <person name="Lyhne E.K."/>
            <person name="Kogle M.E."/>
            <person name="Barry K."/>
            <person name="Clum A."/>
            <person name="Na H."/>
            <person name="Ledsgaard L."/>
            <person name="Lin J."/>
            <person name="Lipzen A."/>
            <person name="Kuo A."/>
            <person name="Riley R."/>
            <person name="Mondo S."/>
            <person name="Labutti K."/>
            <person name="Haridas S."/>
            <person name="Pangalinan J."/>
            <person name="Salamov A.A."/>
            <person name="Simmons B.A."/>
            <person name="Magnuson J.K."/>
            <person name="Chen J."/>
            <person name="Drula E."/>
            <person name="Henrissat B."/>
            <person name="Wiebenga A."/>
            <person name="Lubbers R.J."/>
            <person name="Gomes A.C."/>
            <person name="Makela M.R."/>
            <person name="Stajich J."/>
            <person name="Grigoriev I.V."/>
            <person name="Mortensen U.H."/>
            <person name="De Vries R.P."/>
            <person name="Baker S.E."/>
            <person name="Andersen M.R."/>
        </authorList>
    </citation>
    <scope>NUCLEOTIDE SEQUENCE [LARGE SCALE GENOMIC DNA]</scope>
    <source>
        <strain evidence="6 7">CBS 209.92</strain>
    </source>
</reference>
<dbReference type="Gene3D" id="3.30.9.10">
    <property type="entry name" value="D-Amino Acid Oxidase, subunit A, domain 2"/>
    <property type="match status" value="1"/>
</dbReference>
<dbReference type="SUPFAM" id="SSF51971">
    <property type="entry name" value="Nucleotide-binding domain"/>
    <property type="match status" value="1"/>
</dbReference>
<evidence type="ECO:0000313" key="6">
    <source>
        <dbReference type="EMBL" id="KAL2784722.1"/>
    </source>
</evidence>
<keyword evidence="7" id="KW-1185">Reference proteome</keyword>
<feature type="domain" description="Zn(2)-C6 fungal-type" evidence="5">
    <location>
        <begin position="24"/>
        <end position="53"/>
    </location>
</feature>
<evidence type="ECO:0000256" key="3">
    <source>
        <dbReference type="ARBA" id="ARBA00023163"/>
    </source>
</evidence>
<gene>
    <name evidence="6" type="ORF">BJX66DRAFT_343758</name>
</gene>
<dbReference type="SUPFAM" id="SSF57701">
    <property type="entry name" value="Zn2/Cys6 DNA-binding domain"/>
    <property type="match status" value="1"/>
</dbReference>
<dbReference type="InterPro" id="IPR001138">
    <property type="entry name" value="Zn2Cys6_DnaBD"/>
</dbReference>
<dbReference type="Gene3D" id="4.10.240.10">
    <property type="entry name" value="Zn(2)-C6 fungal-type DNA-binding domain"/>
    <property type="match status" value="1"/>
</dbReference>
<keyword evidence="4" id="KW-0539">Nucleus</keyword>
<keyword evidence="1" id="KW-0805">Transcription regulation</keyword>
<dbReference type="SMART" id="SM00066">
    <property type="entry name" value="GAL4"/>
    <property type="match status" value="1"/>
</dbReference>
<dbReference type="InterPro" id="IPR050987">
    <property type="entry name" value="AtrR-like"/>
</dbReference>
<dbReference type="Gene3D" id="3.50.50.60">
    <property type="entry name" value="FAD/NAD(P)-binding domain"/>
    <property type="match status" value="1"/>
</dbReference>
<evidence type="ECO:0000259" key="5">
    <source>
        <dbReference type="PROSITE" id="PS50048"/>
    </source>
</evidence>
<dbReference type="Pfam" id="PF00172">
    <property type="entry name" value="Zn_clus"/>
    <property type="match status" value="1"/>
</dbReference>
<sequence>MEIGAWATMKRRRTREDRRRTARACNRCRRLKEKCEGGIPCSRCIHLRHRCEFWRLIAAQIEPPLPDVPRQSEGVNVQELLERVMYMEKILKHRVEGIDLDMDSLRRMATALDEHERRNRRDLATPVPLDDDDPIEEELCTIDPVEDTTTRYSGEFSYWNFSMKVKRHIEDRIPPLKSPTTYAPNSCPPGINSVAAVISYCPPRHIAAFLINVFFKHAATYYFYADRAWLVERVDALYTDPSIFNKNSAAVVSIILTVFAIATQYAYLDCPSPRRGGGTGRPSQFSEDALGTMFYQQAIRFLPEIIEASSLKARSRYVQDLKEWYNNTDDASLIEPAAHHFDGYMQKYFNGWEDTGAYTDRVWTGIMGYTSDDLPHVGKVPGKPGQFVITGFNGHGMPQIFLSAKGVAQMIVKDTEFEETGIPRIFKATQARLDDKGNTILSAAHLDKMVKAQL</sequence>
<dbReference type="InterPro" id="IPR006076">
    <property type="entry name" value="FAD-dep_OxRdtase"/>
</dbReference>
<dbReference type="PANTHER" id="PTHR46910">
    <property type="entry name" value="TRANSCRIPTION FACTOR PDR1"/>
    <property type="match status" value="1"/>
</dbReference>
<dbReference type="CDD" id="cd00067">
    <property type="entry name" value="GAL4"/>
    <property type="match status" value="1"/>
</dbReference>
<dbReference type="InterPro" id="IPR036188">
    <property type="entry name" value="FAD/NAD-bd_sf"/>
</dbReference>
<dbReference type="InterPro" id="IPR036864">
    <property type="entry name" value="Zn2-C6_fun-type_DNA-bd_sf"/>
</dbReference>
<proteinExistence type="predicted"/>
<comment type="caution">
    <text evidence="6">The sequence shown here is derived from an EMBL/GenBank/DDBJ whole genome shotgun (WGS) entry which is preliminary data.</text>
</comment>
<dbReference type="PROSITE" id="PS00463">
    <property type="entry name" value="ZN2_CY6_FUNGAL_1"/>
    <property type="match status" value="1"/>
</dbReference>
<accession>A0ABR4FNU4</accession>
<evidence type="ECO:0000256" key="1">
    <source>
        <dbReference type="ARBA" id="ARBA00023015"/>
    </source>
</evidence>
<dbReference type="Pfam" id="PF01266">
    <property type="entry name" value="DAO"/>
    <property type="match status" value="1"/>
</dbReference>
<keyword evidence="2" id="KW-0238">DNA-binding</keyword>
<dbReference type="PANTHER" id="PTHR46910:SF23">
    <property type="entry name" value="THIAMINE REPRESSIBLE GENES REGULATORY PROTEIN THI1"/>
    <property type="match status" value="1"/>
</dbReference>
<dbReference type="PROSITE" id="PS50048">
    <property type="entry name" value="ZN2_CY6_FUNGAL_2"/>
    <property type="match status" value="1"/>
</dbReference>
<dbReference type="EMBL" id="JBFTWV010000169">
    <property type="protein sequence ID" value="KAL2784722.1"/>
    <property type="molecule type" value="Genomic_DNA"/>
</dbReference>
<protein>
    <recommendedName>
        <fullName evidence="5">Zn(2)-C6 fungal-type domain-containing protein</fullName>
    </recommendedName>
</protein>
<name>A0ABR4FNU4_9EURO</name>
<dbReference type="Proteomes" id="UP001610563">
    <property type="component" value="Unassembled WGS sequence"/>
</dbReference>